<comment type="caution">
    <text evidence="1">The sequence shown here is derived from an EMBL/GenBank/DDBJ whole genome shotgun (WGS) entry which is preliminary data.</text>
</comment>
<evidence type="ECO:0000313" key="2">
    <source>
        <dbReference type="Proteomes" id="UP000586095"/>
    </source>
</evidence>
<dbReference type="AlphaFoldDB" id="A0A852RCJ1"/>
<evidence type="ECO:0000313" key="1">
    <source>
        <dbReference type="EMBL" id="NYD26064.1"/>
    </source>
</evidence>
<reference evidence="1 2" key="1">
    <citation type="submission" date="2020-07" db="EMBL/GenBank/DDBJ databases">
        <title>Sequencing the genomes of 1000 actinobacteria strains.</title>
        <authorList>
            <person name="Klenk H.-P."/>
        </authorList>
    </citation>
    <scope>NUCLEOTIDE SEQUENCE [LARGE SCALE GENOMIC DNA]</scope>
    <source>
        <strain evidence="1 2">DSM 17380</strain>
    </source>
</reference>
<protein>
    <submittedName>
        <fullName evidence="1">Uncharacterized protein</fullName>
    </submittedName>
</protein>
<sequence>MNTEHEASLPLGLRSILIDSLPAELLTDAAPSHYTVEAVFNRRVTEGESRALLGPESLRKLQESGYPEVKLGVSDRRLNIENTTLEELRDGLASVLTQMLAEISGESERKQAVADQRLKEHLENERQRLESVTELARSVVFTLPTPEPHSPAVHEPTLSDREEIANWVDEGGARNS</sequence>
<dbReference type="RefSeq" id="WP_185986398.1">
    <property type="nucleotide sequence ID" value="NZ_BAAALZ010000002.1"/>
</dbReference>
<accession>A0A852RCJ1</accession>
<proteinExistence type="predicted"/>
<dbReference type="EMBL" id="JACCBD010000001">
    <property type="protein sequence ID" value="NYD26064.1"/>
    <property type="molecule type" value="Genomic_DNA"/>
</dbReference>
<name>A0A852RCJ1_9MICO</name>
<gene>
    <name evidence="1" type="ORF">BJ960_000867</name>
</gene>
<dbReference type="Proteomes" id="UP000586095">
    <property type="component" value="Unassembled WGS sequence"/>
</dbReference>
<keyword evidence="2" id="KW-1185">Reference proteome</keyword>
<organism evidence="1 2">
    <name type="scientific">Leucobacter aridicollis</name>
    <dbReference type="NCBI Taxonomy" id="283878"/>
    <lineage>
        <taxon>Bacteria</taxon>
        <taxon>Bacillati</taxon>
        <taxon>Actinomycetota</taxon>
        <taxon>Actinomycetes</taxon>
        <taxon>Micrococcales</taxon>
        <taxon>Microbacteriaceae</taxon>
        <taxon>Leucobacter</taxon>
    </lineage>
</organism>